<dbReference type="Gene3D" id="2.70.40.10">
    <property type="match status" value="1"/>
</dbReference>
<gene>
    <name evidence="4" type="ORF">GR212_15720</name>
</gene>
<evidence type="ECO:0000256" key="1">
    <source>
        <dbReference type="ARBA" id="ARBA00022801"/>
    </source>
</evidence>
<evidence type="ECO:0000313" key="5">
    <source>
        <dbReference type="Proteomes" id="UP000483035"/>
    </source>
</evidence>
<dbReference type="Pfam" id="PF22769">
    <property type="entry name" value="DCD"/>
    <property type="match status" value="1"/>
</dbReference>
<evidence type="ECO:0000256" key="3">
    <source>
        <dbReference type="SAM" id="MobiDB-lite"/>
    </source>
</evidence>
<proteinExistence type="predicted"/>
<dbReference type="CDD" id="cd07557">
    <property type="entry name" value="trimeric_dUTPase"/>
    <property type="match status" value="1"/>
</dbReference>
<dbReference type="PANTHER" id="PTHR42680:SF3">
    <property type="entry name" value="DCTP DEAMINASE"/>
    <property type="match status" value="1"/>
</dbReference>
<feature type="region of interest" description="Disordered" evidence="3">
    <location>
        <begin position="145"/>
        <end position="164"/>
    </location>
</feature>
<dbReference type="SUPFAM" id="SSF51283">
    <property type="entry name" value="dUTPase-like"/>
    <property type="match status" value="1"/>
</dbReference>
<keyword evidence="2" id="KW-0546">Nucleotide metabolism</keyword>
<dbReference type="InterPro" id="IPR033704">
    <property type="entry name" value="dUTPase_trimeric"/>
</dbReference>
<dbReference type="GO" id="GO:0008829">
    <property type="term" value="F:dCTP deaminase activity"/>
    <property type="evidence" value="ECO:0007669"/>
    <property type="project" value="InterPro"/>
</dbReference>
<keyword evidence="1" id="KW-0378">Hydrolase</keyword>
<dbReference type="AlphaFoldDB" id="A0A6L9UA94"/>
<sequence>MILPAQAIRAITPPIVRPFRERGLAGGMSFGLSVAGYDVRIAEDIILAPGEFKLASTLERFEMPLDVLGQVADKSTWARRGLAVQNTIIEPGWRGFLTLELTNHQVRRWRHILHPRPDGTLVIERGMPIAQIIFMRLEAPAERGYSGKYQNQEPGPQAARDEGV</sequence>
<dbReference type="EMBL" id="WUEY01000006">
    <property type="protein sequence ID" value="NEI71027.1"/>
    <property type="molecule type" value="Genomic_DNA"/>
</dbReference>
<reference evidence="4 5" key="1">
    <citation type="submission" date="2019-12" db="EMBL/GenBank/DDBJ databases">
        <title>Rhizobium genotypes associated with high levels of biological nitrogen fixation by grain legumes in a temperate-maritime cropping system.</title>
        <authorList>
            <person name="Maluk M."/>
            <person name="Francesc Ferrando Molina F."/>
            <person name="Lopez Del Egido L."/>
            <person name="Lafos M."/>
            <person name="Langarica-Fuentes A."/>
            <person name="Gebre Yohannes G."/>
            <person name="Young M.W."/>
            <person name="Martin P."/>
            <person name="Gantlett R."/>
            <person name="Kenicer G."/>
            <person name="Hawes C."/>
            <person name="Begg G.S."/>
            <person name="Quilliam R.S."/>
            <person name="Squire G.R."/>
            <person name="Poole P.S."/>
            <person name="Young P.W."/>
            <person name="Iannetta P.M."/>
            <person name="James E.K."/>
        </authorList>
    </citation>
    <scope>NUCLEOTIDE SEQUENCE [LARGE SCALE GENOMIC DNA]</scope>
    <source>
        <strain evidence="4 5">JHI1118</strain>
    </source>
</reference>
<dbReference type="InterPro" id="IPR011962">
    <property type="entry name" value="dCTP_deaminase"/>
</dbReference>
<dbReference type="GO" id="GO:0006229">
    <property type="term" value="P:dUTP biosynthetic process"/>
    <property type="evidence" value="ECO:0007669"/>
    <property type="project" value="InterPro"/>
</dbReference>
<dbReference type="PANTHER" id="PTHR42680">
    <property type="entry name" value="DCTP DEAMINASE"/>
    <property type="match status" value="1"/>
</dbReference>
<dbReference type="RefSeq" id="WP_163987509.1">
    <property type="nucleotide sequence ID" value="NZ_WUEY01000006.1"/>
</dbReference>
<evidence type="ECO:0000256" key="2">
    <source>
        <dbReference type="ARBA" id="ARBA00023080"/>
    </source>
</evidence>
<organism evidence="4 5">
    <name type="scientific">Rhizobium lusitanum</name>
    <dbReference type="NCBI Taxonomy" id="293958"/>
    <lineage>
        <taxon>Bacteria</taxon>
        <taxon>Pseudomonadati</taxon>
        <taxon>Pseudomonadota</taxon>
        <taxon>Alphaproteobacteria</taxon>
        <taxon>Hyphomicrobiales</taxon>
        <taxon>Rhizobiaceae</taxon>
        <taxon>Rhizobium/Agrobacterium group</taxon>
        <taxon>Rhizobium</taxon>
    </lineage>
</organism>
<protein>
    <submittedName>
        <fullName evidence="4">Deoxycytidine triphosphate deaminase</fullName>
    </submittedName>
</protein>
<name>A0A6L9UA94_9HYPH</name>
<comment type="caution">
    <text evidence="4">The sequence shown here is derived from an EMBL/GenBank/DDBJ whole genome shotgun (WGS) entry which is preliminary data.</text>
</comment>
<dbReference type="Proteomes" id="UP000483035">
    <property type="component" value="Unassembled WGS sequence"/>
</dbReference>
<accession>A0A6L9UA94</accession>
<dbReference type="InterPro" id="IPR036157">
    <property type="entry name" value="dUTPase-like_sf"/>
</dbReference>
<evidence type="ECO:0000313" key="4">
    <source>
        <dbReference type="EMBL" id="NEI71027.1"/>
    </source>
</evidence>